<dbReference type="EMBL" id="AMZQ01000011">
    <property type="protein sequence ID" value="EKU10654.1"/>
    <property type="molecule type" value="Genomic_DNA"/>
</dbReference>
<comment type="caution">
    <text evidence="1">The sequence shown here is derived from an EMBL/GenBank/DDBJ whole genome shotgun (WGS) entry which is preliminary data.</text>
</comment>
<protein>
    <submittedName>
        <fullName evidence="1">Uncharacterized protein</fullName>
    </submittedName>
</protein>
<dbReference type="AlphaFoldDB" id="M5IP19"/>
<dbReference type="Proteomes" id="UP000011939">
    <property type="component" value="Unassembled WGS sequence"/>
</dbReference>
<organism evidence="1 2">
    <name type="scientific">Campylobacter showae CSUNSWCD</name>
    <dbReference type="NCBI Taxonomy" id="1244083"/>
    <lineage>
        <taxon>Bacteria</taxon>
        <taxon>Pseudomonadati</taxon>
        <taxon>Campylobacterota</taxon>
        <taxon>Epsilonproteobacteria</taxon>
        <taxon>Campylobacterales</taxon>
        <taxon>Campylobacteraceae</taxon>
        <taxon>Campylobacter</taxon>
    </lineage>
</organism>
<name>M5IP19_9BACT</name>
<sequence>MISLYRVLNFSIFRVRVSVGQICKFERKNDKTKYCEMDLRALLPLRSQLQAEAT</sequence>
<reference evidence="1 2" key="1">
    <citation type="journal article" date="2013" name="Genome Announc.">
        <title>Genome Sequence of Campylobacter showae UNSWCD, Isolated from a Patient with Crohn's Disease.</title>
        <authorList>
            <person name="Tay A.P."/>
            <person name="Kaakoush N.O."/>
            <person name="Deshpande N.P."/>
            <person name="Chen Z."/>
            <person name="Mitchell H."/>
            <person name="Wilkins M.R."/>
        </authorList>
    </citation>
    <scope>NUCLEOTIDE SEQUENCE [LARGE SCALE GENOMIC DNA]</scope>
    <source>
        <strain evidence="1 2">CSUNSWCD</strain>
    </source>
</reference>
<proteinExistence type="predicted"/>
<evidence type="ECO:0000313" key="1">
    <source>
        <dbReference type="EMBL" id="EKU10654.1"/>
    </source>
</evidence>
<gene>
    <name evidence="1" type="ORF">CSUNSWCD_728</name>
</gene>
<accession>M5IP19</accession>
<evidence type="ECO:0000313" key="2">
    <source>
        <dbReference type="Proteomes" id="UP000011939"/>
    </source>
</evidence>
<dbReference type="PATRIC" id="fig|1244083.3.peg.1972"/>